<sequence length="138" mass="15454">MFASDLNCLRLKGETERWASLHLGISLSRSTLSWLLSSECSVEAASLKITLLKGKRRTGAFGHKMRIYLVESFFPQQDKIQCIEAAGATTDSQSVSVDSLCVGYMAYMYRIPVWLCAYALGLCTYLKKLDLLNVPLLY</sequence>
<dbReference type="EMBL" id="CAJVCH010048303">
    <property type="protein sequence ID" value="CAG7717752.1"/>
    <property type="molecule type" value="Genomic_DNA"/>
</dbReference>
<dbReference type="Proteomes" id="UP000708208">
    <property type="component" value="Unassembled WGS sequence"/>
</dbReference>
<proteinExistence type="predicted"/>
<name>A0A8J2NTI6_9HEXA</name>
<evidence type="ECO:0000313" key="1">
    <source>
        <dbReference type="EMBL" id="CAG7717752.1"/>
    </source>
</evidence>
<keyword evidence="2" id="KW-1185">Reference proteome</keyword>
<reference evidence="1" key="1">
    <citation type="submission" date="2021-06" db="EMBL/GenBank/DDBJ databases">
        <authorList>
            <person name="Hodson N. C."/>
            <person name="Mongue J. A."/>
            <person name="Jaron S. K."/>
        </authorList>
    </citation>
    <scope>NUCLEOTIDE SEQUENCE</scope>
</reference>
<organism evidence="1 2">
    <name type="scientific">Allacma fusca</name>
    <dbReference type="NCBI Taxonomy" id="39272"/>
    <lineage>
        <taxon>Eukaryota</taxon>
        <taxon>Metazoa</taxon>
        <taxon>Ecdysozoa</taxon>
        <taxon>Arthropoda</taxon>
        <taxon>Hexapoda</taxon>
        <taxon>Collembola</taxon>
        <taxon>Symphypleona</taxon>
        <taxon>Sminthuridae</taxon>
        <taxon>Allacma</taxon>
    </lineage>
</organism>
<gene>
    <name evidence="1" type="ORF">AFUS01_LOCUS7191</name>
</gene>
<evidence type="ECO:0000313" key="2">
    <source>
        <dbReference type="Proteomes" id="UP000708208"/>
    </source>
</evidence>
<accession>A0A8J2NTI6</accession>
<dbReference type="AlphaFoldDB" id="A0A8J2NTI6"/>
<protein>
    <submittedName>
        <fullName evidence="1">Uncharacterized protein</fullName>
    </submittedName>
</protein>
<comment type="caution">
    <text evidence="1">The sequence shown here is derived from an EMBL/GenBank/DDBJ whole genome shotgun (WGS) entry which is preliminary data.</text>
</comment>